<dbReference type="PANTHER" id="PTHR21052">
    <property type="entry name" value="SPERMATOGENESIS ASSOCIATED 11-RELATED"/>
    <property type="match status" value="1"/>
</dbReference>
<comment type="cofactor">
    <cofactor evidence="1">
        <name>Fe(2+)</name>
        <dbReference type="ChEBI" id="CHEBI:29033"/>
    </cofactor>
</comment>
<dbReference type="SUPFAM" id="SSF51197">
    <property type="entry name" value="Clavaminate synthase-like"/>
    <property type="match status" value="1"/>
</dbReference>
<accession>A0A1B6CYI1</accession>
<gene>
    <name evidence="2" type="ORF">g.2261</name>
</gene>
<evidence type="ECO:0008006" key="3">
    <source>
        <dbReference type="Google" id="ProtNLM"/>
    </source>
</evidence>
<organism evidence="2">
    <name type="scientific">Clastoptera arizonana</name>
    <name type="common">Arizona spittle bug</name>
    <dbReference type="NCBI Taxonomy" id="38151"/>
    <lineage>
        <taxon>Eukaryota</taxon>
        <taxon>Metazoa</taxon>
        <taxon>Ecdysozoa</taxon>
        <taxon>Arthropoda</taxon>
        <taxon>Hexapoda</taxon>
        <taxon>Insecta</taxon>
        <taxon>Pterygota</taxon>
        <taxon>Neoptera</taxon>
        <taxon>Paraneoptera</taxon>
        <taxon>Hemiptera</taxon>
        <taxon>Auchenorrhyncha</taxon>
        <taxon>Cercopoidea</taxon>
        <taxon>Clastopteridae</taxon>
        <taxon>Clastoptera</taxon>
    </lineage>
</organism>
<dbReference type="InterPro" id="IPR032870">
    <property type="entry name" value="ALKBH7-like"/>
</dbReference>
<proteinExistence type="predicted"/>
<dbReference type="InterPro" id="IPR037151">
    <property type="entry name" value="AlkB-like_sf"/>
</dbReference>
<dbReference type="GO" id="GO:0005759">
    <property type="term" value="C:mitochondrial matrix"/>
    <property type="evidence" value="ECO:0007669"/>
    <property type="project" value="TreeGrafter"/>
</dbReference>
<dbReference type="GO" id="GO:0006631">
    <property type="term" value="P:fatty acid metabolic process"/>
    <property type="evidence" value="ECO:0007669"/>
    <property type="project" value="TreeGrafter"/>
</dbReference>
<dbReference type="GO" id="GO:0006974">
    <property type="term" value="P:DNA damage response"/>
    <property type="evidence" value="ECO:0007669"/>
    <property type="project" value="InterPro"/>
</dbReference>
<dbReference type="AlphaFoldDB" id="A0A1B6CYI1"/>
<name>A0A1B6CYI1_9HEMI</name>
<dbReference type="PANTHER" id="PTHR21052:SF0">
    <property type="entry name" value="ALPHA-KETOGLUTARATE-DEPENDENT DIOXYGENASE ALKB HOMOLOG 7, MITOCHONDRIAL"/>
    <property type="match status" value="1"/>
</dbReference>
<sequence length="243" mass="28845">MMKNIGRLYSFLPYSFKQQDCFIKYNYKYLFCALRKCSSQNKEHSYLDFNSNLSDEEKTAIVKNMMVLENFVSNDDEMSILNEIEPYLKKLHYEFNHWDDAIHGFRETEKQKWNIENSKILDRLRNIAFPLNCNQLQHVHVLDLSPNGYIKPHIDSTRFCGNTIAGLCLLSDAVMRLVHKDNNVNYIDVLLKRRSLYIMRDVARYDYTHEILPNSSSVFRKKTIPRTRRISVICRNEPNKNES</sequence>
<evidence type="ECO:0000256" key="1">
    <source>
        <dbReference type="ARBA" id="ARBA00001954"/>
    </source>
</evidence>
<evidence type="ECO:0000313" key="2">
    <source>
        <dbReference type="EMBL" id="JAS18507.1"/>
    </source>
</evidence>
<protein>
    <recommendedName>
        <fullName evidence="3">Alpha-ketoglutarate-dependent dioxygenase AlkB-like domain-containing protein</fullName>
    </recommendedName>
</protein>
<dbReference type="Gene3D" id="2.60.120.590">
    <property type="entry name" value="Alpha-ketoglutarate-dependent dioxygenase AlkB-like"/>
    <property type="match status" value="1"/>
</dbReference>
<reference evidence="2" key="1">
    <citation type="submission" date="2015-12" db="EMBL/GenBank/DDBJ databases">
        <title>De novo transcriptome assembly of four potential Pierce s Disease insect vectors from Arizona vineyards.</title>
        <authorList>
            <person name="Tassone E.E."/>
        </authorList>
    </citation>
    <scope>NUCLEOTIDE SEQUENCE</scope>
</reference>
<dbReference type="EMBL" id="GEDC01018791">
    <property type="protein sequence ID" value="JAS18507.1"/>
    <property type="molecule type" value="Transcribed_RNA"/>
</dbReference>